<accession>A0A0A9G201</accession>
<evidence type="ECO:0000313" key="1">
    <source>
        <dbReference type="EMBL" id="JAE14643.1"/>
    </source>
</evidence>
<name>A0A0A9G201_ARUDO</name>
<reference evidence="1" key="2">
    <citation type="journal article" date="2015" name="Data Brief">
        <title>Shoot transcriptome of the giant reed, Arundo donax.</title>
        <authorList>
            <person name="Barrero R.A."/>
            <person name="Guerrero F.D."/>
            <person name="Moolhuijzen P."/>
            <person name="Goolsby J.A."/>
            <person name="Tidwell J."/>
            <person name="Bellgard S.E."/>
            <person name="Bellgard M.I."/>
        </authorList>
    </citation>
    <scope>NUCLEOTIDE SEQUENCE</scope>
    <source>
        <tissue evidence="1">Shoot tissue taken approximately 20 cm above the soil surface</tissue>
    </source>
</reference>
<proteinExistence type="predicted"/>
<protein>
    <submittedName>
        <fullName evidence="1">Uncharacterized protein</fullName>
    </submittedName>
</protein>
<dbReference type="EMBL" id="GBRH01183253">
    <property type="protein sequence ID" value="JAE14643.1"/>
    <property type="molecule type" value="Transcribed_RNA"/>
</dbReference>
<dbReference type="AlphaFoldDB" id="A0A0A9G201"/>
<organism evidence="1">
    <name type="scientific">Arundo donax</name>
    <name type="common">Giant reed</name>
    <name type="synonym">Donax arundinaceus</name>
    <dbReference type="NCBI Taxonomy" id="35708"/>
    <lineage>
        <taxon>Eukaryota</taxon>
        <taxon>Viridiplantae</taxon>
        <taxon>Streptophyta</taxon>
        <taxon>Embryophyta</taxon>
        <taxon>Tracheophyta</taxon>
        <taxon>Spermatophyta</taxon>
        <taxon>Magnoliopsida</taxon>
        <taxon>Liliopsida</taxon>
        <taxon>Poales</taxon>
        <taxon>Poaceae</taxon>
        <taxon>PACMAD clade</taxon>
        <taxon>Arundinoideae</taxon>
        <taxon>Arundineae</taxon>
        <taxon>Arundo</taxon>
    </lineage>
</organism>
<reference evidence="1" key="1">
    <citation type="submission" date="2014-09" db="EMBL/GenBank/DDBJ databases">
        <authorList>
            <person name="Magalhaes I.L.F."/>
            <person name="Oliveira U."/>
            <person name="Santos F.R."/>
            <person name="Vidigal T.H.D.A."/>
            <person name="Brescovit A.D."/>
            <person name="Santos A.J."/>
        </authorList>
    </citation>
    <scope>NUCLEOTIDE SEQUENCE</scope>
    <source>
        <tissue evidence="1">Shoot tissue taken approximately 20 cm above the soil surface</tissue>
    </source>
</reference>
<sequence length="33" mass="3731">MPLDYVSKLSFHGFCSCELLTVRYCLMAVPFGC</sequence>